<evidence type="ECO:0000259" key="1">
    <source>
        <dbReference type="Pfam" id="PF01979"/>
    </source>
</evidence>
<dbReference type="PANTHER" id="PTHR43135">
    <property type="entry name" value="ALPHA-D-RIBOSE 1-METHYLPHOSPHONATE 5-TRIPHOSPHATE DIPHOSPHATASE"/>
    <property type="match status" value="1"/>
</dbReference>
<keyword evidence="3" id="KW-1185">Reference proteome</keyword>
<dbReference type="Gene3D" id="2.30.40.10">
    <property type="entry name" value="Urease, subunit C, domain 1"/>
    <property type="match status" value="1"/>
</dbReference>
<dbReference type="Gene3D" id="1.20.58.520">
    <property type="entry name" value="Amidohydrolase"/>
    <property type="match status" value="1"/>
</dbReference>
<dbReference type="InterPro" id="IPR011059">
    <property type="entry name" value="Metal-dep_hydrolase_composite"/>
</dbReference>
<dbReference type="GeneID" id="54559014"/>
<dbReference type="Proteomes" id="UP000799537">
    <property type="component" value="Unassembled WGS sequence"/>
</dbReference>
<dbReference type="InterPro" id="IPR032466">
    <property type="entry name" value="Metal_Hydrolase"/>
</dbReference>
<organism evidence="2 3">
    <name type="scientific">Zasmidium cellare ATCC 36951</name>
    <dbReference type="NCBI Taxonomy" id="1080233"/>
    <lineage>
        <taxon>Eukaryota</taxon>
        <taxon>Fungi</taxon>
        <taxon>Dikarya</taxon>
        <taxon>Ascomycota</taxon>
        <taxon>Pezizomycotina</taxon>
        <taxon>Dothideomycetes</taxon>
        <taxon>Dothideomycetidae</taxon>
        <taxon>Mycosphaerellales</taxon>
        <taxon>Mycosphaerellaceae</taxon>
        <taxon>Zasmidium</taxon>
    </lineage>
</organism>
<reference evidence="2" key="1">
    <citation type="journal article" date="2020" name="Stud. Mycol.">
        <title>101 Dothideomycetes genomes: a test case for predicting lifestyles and emergence of pathogens.</title>
        <authorList>
            <person name="Haridas S."/>
            <person name="Albert R."/>
            <person name="Binder M."/>
            <person name="Bloem J."/>
            <person name="Labutti K."/>
            <person name="Salamov A."/>
            <person name="Andreopoulos B."/>
            <person name="Baker S."/>
            <person name="Barry K."/>
            <person name="Bills G."/>
            <person name="Bluhm B."/>
            <person name="Cannon C."/>
            <person name="Castanera R."/>
            <person name="Culley D."/>
            <person name="Daum C."/>
            <person name="Ezra D."/>
            <person name="Gonzalez J."/>
            <person name="Henrissat B."/>
            <person name="Kuo A."/>
            <person name="Liang C."/>
            <person name="Lipzen A."/>
            <person name="Lutzoni F."/>
            <person name="Magnuson J."/>
            <person name="Mondo S."/>
            <person name="Nolan M."/>
            <person name="Ohm R."/>
            <person name="Pangilinan J."/>
            <person name="Park H.-J."/>
            <person name="Ramirez L."/>
            <person name="Alfaro M."/>
            <person name="Sun H."/>
            <person name="Tritt A."/>
            <person name="Yoshinaga Y."/>
            <person name="Zwiers L.-H."/>
            <person name="Turgeon B."/>
            <person name="Goodwin S."/>
            <person name="Spatafora J."/>
            <person name="Crous P."/>
            <person name="Grigoriev I."/>
        </authorList>
    </citation>
    <scope>NUCLEOTIDE SEQUENCE</scope>
    <source>
        <strain evidence="2">ATCC 36951</strain>
    </source>
</reference>
<dbReference type="PANTHER" id="PTHR43135:SF3">
    <property type="entry name" value="ALPHA-D-RIBOSE 1-METHYLPHOSPHONATE 5-TRIPHOSPHATE DIPHOSPHATASE"/>
    <property type="match status" value="1"/>
</dbReference>
<dbReference type="SUPFAM" id="SSF51338">
    <property type="entry name" value="Composite domain of metallo-dependent hydrolases"/>
    <property type="match status" value="1"/>
</dbReference>
<dbReference type="SUPFAM" id="SSF51556">
    <property type="entry name" value="Metallo-dependent hydrolases"/>
    <property type="match status" value="1"/>
</dbReference>
<dbReference type="Gene3D" id="3.30.110.90">
    <property type="entry name" value="Amidohydrolase"/>
    <property type="match status" value="1"/>
</dbReference>
<dbReference type="Pfam" id="PF01979">
    <property type="entry name" value="Amidohydro_1"/>
    <property type="match status" value="1"/>
</dbReference>
<dbReference type="AlphaFoldDB" id="A0A6A6CN21"/>
<accession>A0A6A6CN21</accession>
<evidence type="ECO:0000313" key="2">
    <source>
        <dbReference type="EMBL" id="KAF2168441.1"/>
    </source>
</evidence>
<sequence length="380" mass="41045">MSRGQKTVIENVRVFKNSGITDLTTVVIDGDLIGSDASNPDQTIDGAGGVLIPGLIDSHVHVLKEAHLQKLLHHGVTTVLDMAMYPAERIPQMRSYPGMPEIKTAGVPLSKAGSVHSCVLPLPPESLHVKPEEVAEWVRKRVVEGSDYIKIIADVPGPDQKTMNAVVAEAHKHQKKVVAHAASYAPFNMALEAGVDIVTHLSLDKAVDTGMAERMLAKNVISVPTLCMMKETSKDLPMSDVAPMLLKPKTLHAIVKNKRNGHGKHTYANAEASIATLYHAGVPILAGTDCHEEGKSIFDVPHGESMHRELELLVAAGLSNVEVLEAATSLPAKYFGLEDRGVIEEGKRADLVLLKEDPTREIKASRSISRVWLGGVEVSR</sequence>
<evidence type="ECO:0000313" key="3">
    <source>
        <dbReference type="Proteomes" id="UP000799537"/>
    </source>
</evidence>
<protein>
    <recommendedName>
        <fullName evidence="1">Amidohydrolase-related domain-containing protein</fullName>
    </recommendedName>
</protein>
<dbReference type="GO" id="GO:0016810">
    <property type="term" value="F:hydrolase activity, acting on carbon-nitrogen (but not peptide) bonds"/>
    <property type="evidence" value="ECO:0007669"/>
    <property type="project" value="InterPro"/>
</dbReference>
<dbReference type="Gene3D" id="3.40.50.10910">
    <property type="entry name" value="Amidohydrolase"/>
    <property type="match status" value="1"/>
</dbReference>
<feature type="domain" description="Amidohydrolase-related" evidence="1">
    <location>
        <begin position="50"/>
        <end position="377"/>
    </location>
</feature>
<dbReference type="InterPro" id="IPR051781">
    <property type="entry name" value="Metallo-dep_Hydrolase"/>
</dbReference>
<dbReference type="OrthoDB" id="194468at2759"/>
<proteinExistence type="predicted"/>
<dbReference type="InterPro" id="IPR006680">
    <property type="entry name" value="Amidohydro-rel"/>
</dbReference>
<gene>
    <name evidence="2" type="ORF">M409DRAFT_21190</name>
</gene>
<dbReference type="EMBL" id="ML993590">
    <property type="protein sequence ID" value="KAF2168441.1"/>
    <property type="molecule type" value="Genomic_DNA"/>
</dbReference>
<dbReference type="RefSeq" id="XP_033669330.1">
    <property type="nucleotide sequence ID" value="XM_033805742.1"/>
</dbReference>
<name>A0A6A6CN21_ZASCE</name>